<accession>A0A177AVI5</accession>
<gene>
    <name evidence="1" type="ORF">A3Q56_06281</name>
</gene>
<organism evidence="1 2">
    <name type="scientific">Intoshia linei</name>
    <dbReference type="NCBI Taxonomy" id="1819745"/>
    <lineage>
        <taxon>Eukaryota</taxon>
        <taxon>Metazoa</taxon>
        <taxon>Spiralia</taxon>
        <taxon>Lophotrochozoa</taxon>
        <taxon>Mesozoa</taxon>
        <taxon>Orthonectida</taxon>
        <taxon>Rhopaluridae</taxon>
        <taxon>Intoshia</taxon>
    </lineage>
</organism>
<proteinExistence type="predicted"/>
<protein>
    <submittedName>
        <fullName evidence="1">Uncharacterized protein</fullName>
    </submittedName>
</protein>
<evidence type="ECO:0000313" key="2">
    <source>
        <dbReference type="Proteomes" id="UP000078046"/>
    </source>
</evidence>
<sequence length="62" mass="7337">MDNVTHLKMKKSDIQERIDTFMKNLNQMFIDKEFSCISNSLGHIRYLTNMLKVVDIKLSQKC</sequence>
<reference evidence="1 2" key="1">
    <citation type="submission" date="2016-04" db="EMBL/GenBank/DDBJ databases">
        <title>The genome of Intoshia linei affirms orthonectids as highly simplified spiralians.</title>
        <authorList>
            <person name="Mikhailov K.V."/>
            <person name="Slusarev G.S."/>
            <person name="Nikitin M.A."/>
            <person name="Logacheva M.D."/>
            <person name="Penin A."/>
            <person name="Aleoshin V."/>
            <person name="Panchin Y.V."/>
        </authorList>
    </citation>
    <scope>NUCLEOTIDE SEQUENCE [LARGE SCALE GENOMIC DNA]</scope>
    <source>
        <strain evidence="1">Intl2013</strain>
        <tissue evidence="1">Whole animal</tissue>
    </source>
</reference>
<dbReference type="AlphaFoldDB" id="A0A177AVI5"/>
<name>A0A177AVI5_9BILA</name>
<keyword evidence="2" id="KW-1185">Reference proteome</keyword>
<evidence type="ECO:0000313" key="1">
    <source>
        <dbReference type="EMBL" id="OAF65995.1"/>
    </source>
</evidence>
<dbReference type="EMBL" id="LWCA01001072">
    <property type="protein sequence ID" value="OAF65995.1"/>
    <property type="molecule type" value="Genomic_DNA"/>
</dbReference>
<comment type="caution">
    <text evidence="1">The sequence shown here is derived from an EMBL/GenBank/DDBJ whole genome shotgun (WGS) entry which is preliminary data.</text>
</comment>
<dbReference type="Proteomes" id="UP000078046">
    <property type="component" value="Unassembled WGS sequence"/>
</dbReference>